<name>A0A917REZ1_9ACTN</name>
<proteinExistence type="inferred from homology"/>
<dbReference type="InterPro" id="IPR006096">
    <property type="entry name" value="Glu/Leu/Phe/Val/Trp_DH_C"/>
</dbReference>
<evidence type="ECO:0000256" key="1">
    <source>
        <dbReference type="ARBA" id="ARBA00006382"/>
    </source>
</evidence>
<comment type="caution">
    <text evidence="6">The sequence shown here is derived from an EMBL/GenBank/DDBJ whole genome shotgun (WGS) entry which is preliminary data.</text>
</comment>
<organism evidence="6 7">
    <name type="scientific">Sphaerisporangium melleum</name>
    <dbReference type="NCBI Taxonomy" id="321316"/>
    <lineage>
        <taxon>Bacteria</taxon>
        <taxon>Bacillati</taxon>
        <taxon>Actinomycetota</taxon>
        <taxon>Actinomycetes</taxon>
        <taxon>Streptosporangiales</taxon>
        <taxon>Streptosporangiaceae</taxon>
        <taxon>Sphaerisporangium</taxon>
    </lineage>
</organism>
<dbReference type="PANTHER" id="PTHR11606:SF13">
    <property type="entry name" value="GLUTAMATE DEHYDROGENASE 1, MITOCHONDRIAL"/>
    <property type="match status" value="1"/>
</dbReference>
<dbReference type="PRINTS" id="PR00082">
    <property type="entry name" value="GLFDHDRGNASE"/>
</dbReference>
<protein>
    <recommendedName>
        <fullName evidence="5">Glutamate/phenylalanine/leucine/valine/L-tryptophan dehydrogenase C-terminal domain-containing protein</fullName>
    </recommendedName>
</protein>
<dbReference type="InterPro" id="IPR036291">
    <property type="entry name" value="NAD(P)-bd_dom_sf"/>
</dbReference>
<comment type="similarity">
    <text evidence="1 3">Belongs to the Glu/Leu/Phe/Val dehydrogenases family.</text>
</comment>
<dbReference type="Gene3D" id="3.40.50.720">
    <property type="entry name" value="NAD(P)-binding Rossmann-like Domain"/>
    <property type="match status" value="1"/>
</dbReference>
<dbReference type="RefSeq" id="WP_189165848.1">
    <property type="nucleotide sequence ID" value="NZ_BOOT01000049.1"/>
</dbReference>
<feature type="region of interest" description="Disordered" evidence="4">
    <location>
        <begin position="371"/>
        <end position="399"/>
    </location>
</feature>
<evidence type="ECO:0000256" key="3">
    <source>
        <dbReference type="RuleBase" id="RU004417"/>
    </source>
</evidence>
<dbReference type="SMART" id="SM00839">
    <property type="entry name" value="ELFV_dehydrog"/>
    <property type="match status" value="1"/>
</dbReference>
<accession>A0A917REZ1</accession>
<evidence type="ECO:0000259" key="5">
    <source>
        <dbReference type="SMART" id="SM00839"/>
    </source>
</evidence>
<dbReference type="SUPFAM" id="SSF51735">
    <property type="entry name" value="NAD(P)-binding Rossmann-fold domains"/>
    <property type="match status" value="1"/>
</dbReference>
<dbReference type="GO" id="GO:0006538">
    <property type="term" value="P:L-glutamate catabolic process"/>
    <property type="evidence" value="ECO:0007669"/>
    <property type="project" value="TreeGrafter"/>
</dbReference>
<reference evidence="6" key="2">
    <citation type="submission" date="2020-09" db="EMBL/GenBank/DDBJ databases">
        <authorList>
            <person name="Sun Q."/>
            <person name="Ohkuma M."/>
        </authorList>
    </citation>
    <scope>NUCLEOTIDE SEQUENCE</scope>
    <source>
        <strain evidence="6">JCM 13064</strain>
    </source>
</reference>
<evidence type="ECO:0000256" key="2">
    <source>
        <dbReference type="ARBA" id="ARBA00023002"/>
    </source>
</evidence>
<dbReference type="AlphaFoldDB" id="A0A917REZ1"/>
<keyword evidence="7" id="KW-1185">Reference proteome</keyword>
<gene>
    <name evidence="6" type="ORF">GCM10007964_54050</name>
</gene>
<reference evidence="6" key="1">
    <citation type="journal article" date="2014" name="Int. J. Syst. Evol. Microbiol.">
        <title>Complete genome sequence of Corynebacterium casei LMG S-19264T (=DSM 44701T), isolated from a smear-ripened cheese.</title>
        <authorList>
            <consortium name="US DOE Joint Genome Institute (JGI-PGF)"/>
            <person name="Walter F."/>
            <person name="Albersmeier A."/>
            <person name="Kalinowski J."/>
            <person name="Ruckert C."/>
        </authorList>
    </citation>
    <scope>NUCLEOTIDE SEQUENCE</scope>
    <source>
        <strain evidence="6">JCM 13064</strain>
    </source>
</reference>
<dbReference type="Pfam" id="PF00208">
    <property type="entry name" value="ELFV_dehydrog"/>
    <property type="match status" value="1"/>
</dbReference>
<evidence type="ECO:0000313" key="6">
    <source>
        <dbReference type="EMBL" id="GGL05044.1"/>
    </source>
</evidence>
<dbReference type="Proteomes" id="UP000645217">
    <property type="component" value="Unassembled WGS sequence"/>
</dbReference>
<evidence type="ECO:0000256" key="4">
    <source>
        <dbReference type="SAM" id="MobiDB-lite"/>
    </source>
</evidence>
<evidence type="ECO:0000313" key="7">
    <source>
        <dbReference type="Proteomes" id="UP000645217"/>
    </source>
</evidence>
<dbReference type="Gene3D" id="3.40.50.10860">
    <property type="entry name" value="Leucine Dehydrogenase, chain A, domain 1"/>
    <property type="match status" value="1"/>
</dbReference>
<dbReference type="InterPro" id="IPR006097">
    <property type="entry name" value="Glu/Leu/Phe/Val/Trp_DH_dimer"/>
</dbReference>
<dbReference type="EMBL" id="BMNT01000033">
    <property type="protein sequence ID" value="GGL05044.1"/>
    <property type="molecule type" value="Genomic_DNA"/>
</dbReference>
<keyword evidence="2 3" id="KW-0560">Oxidoreductase</keyword>
<sequence>MPRVIQYTDPVEGCLGYLVYDREDCRLAAGGFRVQPGLKVQTLIDLAERMTLKQRVLGINVDGAKSGLAYDPMAPGAEDVISRFMSFMWGELTTRYSMGCDMGTRFEDLERLAAGVGLRSVKYAVKHAQGFSDEEYVARMRLLDAPVGRRTVGQRRAGHVVAHSALAAADSAGYLASGLHVAIQGFGNLGRAAAESLVAEGASVVAVADAYGCAVHPRGLDVTSMLNHDQSRPVSEQTDRLAWLPGDTLFRLPVDVLVLAAVEDAITVEQAEALQAPVVVVGANCGLSEAAERTLHERGVLVVPDFIGGIGGSASMETLFGPATLPEPHEVLDNVAFLIRELVIDIIAGSRMRHVPPRQVALDIAAAAPVHPDQPPYGHSPYARASRRPKGNRIATAASRRGGLIASGENL</sequence>
<dbReference type="InterPro" id="IPR006095">
    <property type="entry name" value="Glu/Leu/Phe/Val/Trp_DH"/>
</dbReference>
<dbReference type="GO" id="GO:0004352">
    <property type="term" value="F:glutamate dehydrogenase (NAD+) activity"/>
    <property type="evidence" value="ECO:0007669"/>
    <property type="project" value="TreeGrafter"/>
</dbReference>
<feature type="domain" description="Glutamate/phenylalanine/leucine/valine/L-tryptophan dehydrogenase C-terminal" evidence="5">
    <location>
        <begin position="153"/>
        <end position="373"/>
    </location>
</feature>
<dbReference type="InterPro" id="IPR046346">
    <property type="entry name" value="Aminoacid_DH-like_N_sf"/>
</dbReference>
<dbReference type="SUPFAM" id="SSF53223">
    <property type="entry name" value="Aminoacid dehydrogenase-like, N-terminal domain"/>
    <property type="match status" value="1"/>
</dbReference>
<dbReference type="Pfam" id="PF02812">
    <property type="entry name" value="ELFV_dehydrog_N"/>
    <property type="match status" value="1"/>
</dbReference>
<dbReference type="PANTHER" id="PTHR11606">
    <property type="entry name" value="GLUTAMATE DEHYDROGENASE"/>
    <property type="match status" value="1"/>
</dbReference>